<accession>A0A1R0H6T2</accession>
<keyword evidence="3" id="KW-1185">Reference proteome</keyword>
<dbReference type="STRING" id="133383.A0A1R0H6T2"/>
<evidence type="ECO:0000256" key="1">
    <source>
        <dbReference type="SAM" id="Coils"/>
    </source>
</evidence>
<dbReference type="AlphaFoldDB" id="A0A1R0H6T2"/>
<dbReference type="GO" id="GO:0031262">
    <property type="term" value="C:Ndc80 complex"/>
    <property type="evidence" value="ECO:0007669"/>
    <property type="project" value="InterPro"/>
</dbReference>
<comment type="caution">
    <text evidence="2">The sequence shown here is derived from an EMBL/GenBank/DDBJ whole genome shotgun (WGS) entry which is preliminary data.</text>
</comment>
<evidence type="ECO:0000313" key="3">
    <source>
        <dbReference type="Proteomes" id="UP000187455"/>
    </source>
</evidence>
<dbReference type="PANTHER" id="PTHR10643:SF2">
    <property type="entry name" value="KINETOCHORE PROTEIN NDC80 HOMOLOG"/>
    <property type="match status" value="1"/>
</dbReference>
<dbReference type="InterPro" id="IPR005550">
    <property type="entry name" value="Kinetochore_Ndc80"/>
</dbReference>
<name>A0A1R0H6T2_9FUNG</name>
<sequence>MDNEEENNFEGSSSNSIRFEDKAFYHYLIEAYPIWLVGKDEPPDIEQNLENQFFLKNQLVSNENSRLEVELEALQQELSKLESIKSPLQVEEELQKAFEKDMSALEKYKKQCENLISKTGEKIEFLERNNELMAADIKLIDEEISNVEAILNEQKISIVEVGQMNAEKSRLCASLDDNQARLGAKQEEIWQRETGIQKFLDSIEEMEQKYNESVSQIDFSMISDINSISIRNPNKRAYSDIDASAAYIRVNLNANDPSSIVQPPLKPDLENVLGKIRELVLSNNNALSTATFEISEENIKLEDSKLEINDKMVELTKKCERLQKEAESVRQTISEQSKIPSLEIDNLENEIQLLESSISDTEQQAKENYMVSKTGLESVKRTALQFEDNLSKELMDSVDELLKMQSYVQRRLAESTKAIFMD</sequence>
<evidence type="ECO:0000313" key="2">
    <source>
        <dbReference type="EMBL" id="OLY84849.1"/>
    </source>
</evidence>
<dbReference type="GO" id="GO:0051315">
    <property type="term" value="P:attachment of mitotic spindle microtubules to kinetochore"/>
    <property type="evidence" value="ECO:0007669"/>
    <property type="project" value="InterPro"/>
</dbReference>
<proteinExistence type="predicted"/>
<gene>
    <name evidence="2" type="ORF">AYI68_g974</name>
</gene>
<reference evidence="2 3" key="1">
    <citation type="journal article" date="2016" name="Mol. Biol. Evol.">
        <title>Genome-Wide Survey of Gut Fungi (Harpellales) Reveals the First Horizontally Transferred Ubiquitin Gene from a Mosquito Host.</title>
        <authorList>
            <person name="Wang Y."/>
            <person name="White M.M."/>
            <person name="Kvist S."/>
            <person name="Moncalvo J.M."/>
        </authorList>
    </citation>
    <scope>NUCLEOTIDE SEQUENCE [LARGE SCALE GENOMIC DNA]</scope>
    <source>
        <strain evidence="2 3">ALG-7-W6</strain>
    </source>
</reference>
<keyword evidence="1" id="KW-0175">Coiled coil</keyword>
<feature type="coiled-coil region" evidence="1">
    <location>
        <begin position="57"/>
        <end position="143"/>
    </location>
</feature>
<organism evidence="2 3">
    <name type="scientific">Smittium mucronatum</name>
    <dbReference type="NCBI Taxonomy" id="133383"/>
    <lineage>
        <taxon>Eukaryota</taxon>
        <taxon>Fungi</taxon>
        <taxon>Fungi incertae sedis</taxon>
        <taxon>Zoopagomycota</taxon>
        <taxon>Kickxellomycotina</taxon>
        <taxon>Harpellomycetes</taxon>
        <taxon>Harpellales</taxon>
        <taxon>Legeriomycetaceae</taxon>
        <taxon>Smittium</taxon>
    </lineage>
</organism>
<feature type="coiled-coil region" evidence="1">
    <location>
        <begin position="305"/>
        <end position="364"/>
    </location>
</feature>
<dbReference type="EMBL" id="LSSL01000332">
    <property type="protein sequence ID" value="OLY84849.1"/>
    <property type="molecule type" value="Genomic_DNA"/>
</dbReference>
<dbReference type="Proteomes" id="UP000187455">
    <property type="component" value="Unassembled WGS sequence"/>
</dbReference>
<dbReference type="OrthoDB" id="7459479at2759"/>
<dbReference type="PANTHER" id="PTHR10643">
    <property type="entry name" value="KINETOCHORE PROTEIN NDC80"/>
    <property type="match status" value="1"/>
</dbReference>
<protein>
    <submittedName>
        <fullName evidence="2">Putative kinetochore protein ndc80</fullName>
    </submittedName>
</protein>